<dbReference type="KEGG" id="bany:112046828"/>
<dbReference type="Pfam" id="PF02752">
    <property type="entry name" value="Arrestin_C"/>
    <property type="match status" value="1"/>
</dbReference>
<feature type="compositionally biased region" description="Pro residues" evidence="3">
    <location>
        <begin position="345"/>
        <end position="370"/>
    </location>
</feature>
<dbReference type="SUPFAM" id="SSF81296">
    <property type="entry name" value="E set domains"/>
    <property type="match status" value="2"/>
</dbReference>
<dbReference type="InterPro" id="IPR014756">
    <property type="entry name" value="Ig_E-set"/>
</dbReference>
<evidence type="ECO:0000256" key="3">
    <source>
        <dbReference type="SAM" id="MobiDB-lite"/>
    </source>
</evidence>
<dbReference type="Gene3D" id="2.60.40.640">
    <property type="match status" value="2"/>
</dbReference>
<feature type="compositionally biased region" description="Pro residues" evidence="3">
    <location>
        <begin position="379"/>
        <end position="411"/>
    </location>
</feature>
<dbReference type="SMART" id="SM01017">
    <property type="entry name" value="Arrestin_C"/>
    <property type="match status" value="1"/>
</dbReference>
<dbReference type="GO" id="GO:0015031">
    <property type="term" value="P:protein transport"/>
    <property type="evidence" value="ECO:0007669"/>
    <property type="project" value="TreeGrafter"/>
</dbReference>
<dbReference type="PANTHER" id="PTHR11188">
    <property type="entry name" value="ARRESTIN DOMAIN CONTAINING PROTEIN"/>
    <property type="match status" value="1"/>
</dbReference>
<evidence type="ECO:0000313" key="5">
    <source>
        <dbReference type="Proteomes" id="UP001652582"/>
    </source>
</evidence>
<dbReference type="GO" id="GO:0005737">
    <property type="term" value="C:cytoplasm"/>
    <property type="evidence" value="ECO:0007669"/>
    <property type="project" value="TreeGrafter"/>
</dbReference>
<evidence type="ECO:0000259" key="4">
    <source>
        <dbReference type="SMART" id="SM01017"/>
    </source>
</evidence>
<dbReference type="PANTHER" id="PTHR11188:SF176">
    <property type="entry name" value="ARRESTIN DOMAIN-CONTAINING PROTEIN 1"/>
    <property type="match status" value="1"/>
</dbReference>
<sequence>MGFDEGRMVLDSPNGTYYSGQTVQGRLIFQQDKVKTFRGLFVKLKGFCHVHWTTTRTRTVNGKSQSYTVHHDSHEEYINAKIYLVGGESGEHHIQPGLHEYPFHFRLPVNCPSSFEGEYGHIRYEIKAVVDRAFKFDQEKKVAVRVMAPLDLNLDPYCREPLELELQESYCCCCVSSGSTEVAVRLPVSGYCPGQTIPIEVTCSNKGGVGIDDIKLIVTKKVTFIATSEPGQRKSKDKIAEIKKGPVPSNTSRNWAVEMEVPALDVYNLSGCQYIHVEYVFKVVISPDGCHSDSDASRRFVIGTVPLVGFQDNVQNPLQAQLPQPIVVSQQPMSSYPPVFNAGEPPQPLGNPPYPTPQPYPGNAPYPSANPYPNGNMQPNPPYPQSNSPYPPTSAPYPAANPYPENPPPYPGNLTNPSASSPYPGANSPYPGANPPYPAEKSPYPGANPPYPAEKSPYPGANPPYPGANPPYPGANPPYPMTNSPYPPQNVPYEKSSAPTGNIGGLKTGNLGFTVAGGAGVNLPPLPPNAAQSPPANPFSTASAPAPDTPTGTLPEKKE</sequence>
<protein>
    <submittedName>
        <fullName evidence="6">Splicing factor 3A subunit 2</fullName>
    </submittedName>
</protein>
<organism evidence="5 6">
    <name type="scientific">Bicyclus anynana</name>
    <name type="common">Squinting bush brown butterfly</name>
    <dbReference type="NCBI Taxonomy" id="110368"/>
    <lineage>
        <taxon>Eukaryota</taxon>
        <taxon>Metazoa</taxon>
        <taxon>Ecdysozoa</taxon>
        <taxon>Arthropoda</taxon>
        <taxon>Hexapoda</taxon>
        <taxon>Insecta</taxon>
        <taxon>Pterygota</taxon>
        <taxon>Neoptera</taxon>
        <taxon>Endopterygota</taxon>
        <taxon>Lepidoptera</taxon>
        <taxon>Glossata</taxon>
        <taxon>Ditrysia</taxon>
        <taxon>Papilionoidea</taxon>
        <taxon>Nymphalidae</taxon>
        <taxon>Satyrinae</taxon>
        <taxon>Satyrini</taxon>
        <taxon>Mycalesina</taxon>
        <taxon>Bicyclus</taxon>
    </lineage>
</organism>
<keyword evidence="5" id="KW-1185">Reference proteome</keyword>
<dbReference type="AlphaFoldDB" id="A0A6J1MXT5"/>
<dbReference type="GeneID" id="112046828"/>
<reference evidence="6" key="1">
    <citation type="submission" date="2025-08" db="UniProtKB">
        <authorList>
            <consortium name="RefSeq"/>
        </authorList>
    </citation>
    <scope>IDENTIFICATION</scope>
</reference>
<evidence type="ECO:0000256" key="2">
    <source>
        <dbReference type="ARBA" id="ARBA00022606"/>
    </source>
</evidence>
<gene>
    <name evidence="6" type="primary">LOC112046828</name>
</gene>
<name>A0A6J1MXT5_BICAN</name>
<feature type="region of interest" description="Disordered" evidence="3">
    <location>
        <begin position="337"/>
        <end position="559"/>
    </location>
</feature>
<keyword evidence="2" id="KW-0716">Sensory transduction</keyword>
<dbReference type="InterPro" id="IPR014752">
    <property type="entry name" value="Arrestin-like_C"/>
</dbReference>
<evidence type="ECO:0000313" key="6">
    <source>
        <dbReference type="RefSeq" id="XP_023939409.2"/>
    </source>
</evidence>
<dbReference type="InterPro" id="IPR050357">
    <property type="entry name" value="Arrestin_domain-protein"/>
</dbReference>
<dbReference type="Pfam" id="PF00339">
    <property type="entry name" value="Arrestin_N"/>
    <property type="match status" value="1"/>
</dbReference>
<dbReference type="InterPro" id="IPR011022">
    <property type="entry name" value="Arrestin_C-like"/>
</dbReference>
<feature type="domain" description="Arrestin C-terminal-like" evidence="4">
    <location>
        <begin position="176"/>
        <end position="307"/>
    </location>
</feature>
<evidence type="ECO:0000256" key="1">
    <source>
        <dbReference type="ARBA" id="ARBA00005298"/>
    </source>
</evidence>
<dbReference type="OrthoDB" id="7785529at2759"/>
<proteinExistence type="inferred from homology"/>
<feature type="compositionally biased region" description="Pro residues" evidence="3">
    <location>
        <begin position="460"/>
        <end position="490"/>
    </location>
</feature>
<comment type="similarity">
    <text evidence="1">Belongs to the arrestin family.</text>
</comment>
<dbReference type="InterPro" id="IPR011021">
    <property type="entry name" value="Arrestin-like_N"/>
</dbReference>
<dbReference type="Proteomes" id="UP001652582">
    <property type="component" value="Chromosome 17"/>
</dbReference>
<dbReference type="RefSeq" id="XP_023939409.2">
    <property type="nucleotide sequence ID" value="XM_024083641.2"/>
</dbReference>
<accession>A0A6J1MXT5</accession>